<comment type="caution">
    <text evidence="2">The sequence shown here is derived from an EMBL/GenBank/DDBJ whole genome shotgun (WGS) entry which is preliminary data.</text>
</comment>
<organism evidence="2 3">
    <name type="scientific">Kineobactrum sediminis</name>
    <dbReference type="NCBI Taxonomy" id="1905677"/>
    <lineage>
        <taxon>Bacteria</taxon>
        <taxon>Pseudomonadati</taxon>
        <taxon>Pseudomonadota</taxon>
        <taxon>Gammaproteobacteria</taxon>
        <taxon>Cellvibrionales</taxon>
        <taxon>Halieaceae</taxon>
        <taxon>Kineobactrum</taxon>
    </lineage>
</organism>
<dbReference type="InterPro" id="IPR032710">
    <property type="entry name" value="NTF2-like_dom_sf"/>
</dbReference>
<accession>A0A2N5Y5W1</accession>
<feature type="domain" description="SnoaL-like" evidence="1">
    <location>
        <begin position="3"/>
        <end position="126"/>
    </location>
</feature>
<dbReference type="AlphaFoldDB" id="A0A2N5Y5W1"/>
<dbReference type="Pfam" id="PF13577">
    <property type="entry name" value="SnoaL_4"/>
    <property type="match status" value="1"/>
</dbReference>
<protein>
    <recommendedName>
        <fullName evidence="1">SnoaL-like domain-containing protein</fullName>
    </recommendedName>
</protein>
<dbReference type="InterPro" id="IPR037401">
    <property type="entry name" value="SnoaL-like"/>
</dbReference>
<evidence type="ECO:0000259" key="1">
    <source>
        <dbReference type="Pfam" id="PF13577"/>
    </source>
</evidence>
<gene>
    <name evidence="2" type="ORF">CWI75_04830</name>
</gene>
<dbReference type="Gene3D" id="3.10.450.50">
    <property type="match status" value="1"/>
</dbReference>
<proteinExistence type="predicted"/>
<dbReference type="EMBL" id="PKLZ01000002">
    <property type="protein sequence ID" value="PLW83783.1"/>
    <property type="molecule type" value="Genomic_DNA"/>
</dbReference>
<dbReference type="OrthoDB" id="4571298at2"/>
<dbReference type="Proteomes" id="UP000234845">
    <property type="component" value="Unassembled WGS sequence"/>
</dbReference>
<name>A0A2N5Y5W1_9GAMM</name>
<reference evidence="3" key="1">
    <citation type="submission" date="2017-11" db="EMBL/GenBank/DDBJ databases">
        <title>The draft genome sequence of Chromatocurvus sp. F02.</title>
        <authorList>
            <person name="Du Z.-J."/>
            <person name="Chang Y.-Q."/>
        </authorList>
    </citation>
    <scope>NUCLEOTIDE SEQUENCE [LARGE SCALE GENOMIC DNA]</scope>
    <source>
        <strain evidence="3">F02</strain>
    </source>
</reference>
<evidence type="ECO:0000313" key="2">
    <source>
        <dbReference type="EMBL" id="PLW83783.1"/>
    </source>
</evidence>
<dbReference type="SUPFAM" id="SSF54427">
    <property type="entry name" value="NTF2-like"/>
    <property type="match status" value="1"/>
</dbReference>
<sequence>MMDIEAIKQLKHAYFRCIDTANLAELGTLFHDDVHVHFIGGTYEWQVTGREQYLANIGQSFNASSIGHHNGHQPEIQMLSADEATGIWYLADHMWLLGHNVLTHGTALYWDRYSKVDGRWLIRETRYERLYEINEALAAAPQLSSHYLGVHGAKVES</sequence>
<keyword evidence="3" id="KW-1185">Reference proteome</keyword>
<evidence type="ECO:0000313" key="3">
    <source>
        <dbReference type="Proteomes" id="UP000234845"/>
    </source>
</evidence>